<dbReference type="Gene3D" id="3.30.70.1150">
    <property type="entry name" value="ACT-like. Chain A, domain 2"/>
    <property type="match status" value="1"/>
</dbReference>
<feature type="domain" description="Transcription factor NikR nickel binding C-terminal" evidence="6">
    <location>
        <begin position="52"/>
        <end position="124"/>
    </location>
</feature>
<dbReference type="KEGG" id="mhk:DFR87_08470"/>
<dbReference type="AlphaFoldDB" id="A0A2U9IV50"/>
<dbReference type="SUPFAM" id="SSF55021">
    <property type="entry name" value="ACT-like"/>
    <property type="match status" value="1"/>
</dbReference>
<dbReference type="Proteomes" id="UP000247586">
    <property type="component" value="Chromosome"/>
</dbReference>
<dbReference type="STRING" id="1293036.GCA_001315825_00903"/>
<gene>
    <name evidence="7" type="ORF">DFR87_08470</name>
</gene>
<keyword evidence="8" id="KW-1185">Reference proteome</keyword>
<dbReference type="GeneID" id="36835370"/>
<feature type="domain" description="Ribbon-helix-helix protein CopG" evidence="5">
    <location>
        <begin position="5"/>
        <end position="43"/>
    </location>
</feature>
<evidence type="ECO:0000313" key="8">
    <source>
        <dbReference type="Proteomes" id="UP000247586"/>
    </source>
</evidence>
<dbReference type="GO" id="GO:0003677">
    <property type="term" value="F:DNA binding"/>
    <property type="evidence" value="ECO:0007669"/>
    <property type="project" value="UniProtKB-KW"/>
</dbReference>
<reference evidence="8" key="2">
    <citation type="submission" date="2020-03" db="EMBL/GenBank/DDBJ databases">
        <title>Complete Genome Sequences of Extremely Thermoacidophilic, Metal-Mobilizing Type-Strain Members of the Archaeal Family Sulfolobaceae: Acidianus brierleyi DSM-1651T, Acidianus sulfidivorans DSM-18786T, Metallosphaera hakonensis DSM-7519T, and Metallosphaera prunae DSM-10039T.</title>
        <authorList>
            <person name="Counts J.A."/>
            <person name="Kelly R.M."/>
        </authorList>
    </citation>
    <scope>NUCLEOTIDE SEQUENCE [LARGE SCALE GENOMIC DNA]</scope>
    <source>
        <strain evidence="8">HO1-1</strain>
    </source>
</reference>
<protein>
    <submittedName>
        <fullName evidence="7">Nickel-responsive regulator</fullName>
    </submittedName>
</protein>
<dbReference type="PANTHER" id="PTHR34719">
    <property type="entry name" value="NICKEL-RESPONSIVE REGULATOR"/>
    <property type="match status" value="1"/>
</dbReference>
<evidence type="ECO:0000259" key="5">
    <source>
        <dbReference type="Pfam" id="PF01402"/>
    </source>
</evidence>
<name>A0A2U9IV50_9CREN</name>
<dbReference type="SUPFAM" id="SSF47598">
    <property type="entry name" value="Ribbon-helix-helix"/>
    <property type="match status" value="1"/>
</dbReference>
<keyword evidence="3" id="KW-0238">DNA-binding</keyword>
<evidence type="ECO:0000256" key="3">
    <source>
        <dbReference type="ARBA" id="ARBA00023125"/>
    </source>
</evidence>
<dbReference type="Gene3D" id="1.10.1220.10">
    <property type="entry name" value="Met repressor-like"/>
    <property type="match status" value="1"/>
</dbReference>
<accession>A0A2U9IV50</accession>
<sequence length="128" mass="14134">MNVEKISVALDKNTLARLQNKAESEGISRSKLVTMAVNEYLDELTGQNVEVIGILNIVYDEEAGEVTNSIEHQFEDSIISTLHVHVNEKLCMEAIAVKGKRSKLEELAKKLSSVKGVKKAKLLVSIEV</sequence>
<dbReference type="InterPro" id="IPR050192">
    <property type="entry name" value="CopG/NikR_regulator"/>
</dbReference>
<dbReference type="EMBL" id="CP029287">
    <property type="protein sequence ID" value="AWR99717.1"/>
    <property type="molecule type" value="Genomic_DNA"/>
</dbReference>
<proteinExistence type="inferred from homology"/>
<evidence type="ECO:0000256" key="1">
    <source>
        <dbReference type="ARBA" id="ARBA00008478"/>
    </source>
</evidence>
<dbReference type="Pfam" id="PF01402">
    <property type="entry name" value="RHH_1"/>
    <property type="match status" value="1"/>
</dbReference>
<dbReference type="PANTHER" id="PTHR34719:SF2">
    <property type="entry name" value="NICKEL-RESPONSIVE REGULATOR"/>
    <property type="match status" value="1"/>
</dbReference>
<dbReference type="Pfam" id="PF08753">
    <property type="entry name" value="NikR_C"/>
    <property type="match status" value="1"/>
</dbReference>
<evidence type="ECO:0000256" key="2">
    <source>
        <dbReference type="ARBA" id="ARBA00023015"/>
    </source>
</evidence>
<dbReference type="CDD" id="cd21631">
    <property type="entry name" value="RHH_CopG_NikR-like"/>
    <property type="match status" value="1"/>
</dbReference>
<reference evidence="8" key="3">
    <citation type="submission" date="2020-03" db="EMBL/GenBank/DDBJ databases">
        <title>Sequencing and Assembly of Multiple Reported Metal-Biooxidizing Members of the Extremely Thermoacidophilic Archaeal Family Sulfolobaceae.</title>
        <authorList>
            <person name="Counts J.A."/>
            <person name="Kelly R.M."/>
        </authorList>
    </citation>
    <scope>NUCLEOTIDE SEQUENCE [LARGE SCALE GENOMIC DNA]</scope>
    <source>
        <strain evidence="8">HO1-1</strain>
    </source>
</reference>
<dbReference type="GO" id="GO:0006355">
    <property type="term" value="P:regulation of DNA-templated transcription"/>
    <property type="evidence" value="ECO:0007669"/>
    <property type="project" value="InterPro"/>
</dbReference>
<reference evidence="7 8" key="1">
    <citation type="submission" date="2018-05" db="EMBL/GenBank/DDBJ databases">
        <title>Complete Genome Sequences of Extremely Thermoacidophilic, Metal-Mobilizing Type-Strain Members of the Archaeal Family Sulfolobaceae: Acidianus brierleyi DSM-1651T, Acidianus sulfidivorans DSM-18786T, Metallosphaera hakonensis DSM-7519T, and Metallosphaera prunae DSM-10039T.</title>
        <authorList>
            <person name="Counts J.A."/>
            <person name="Kelly R.M."/>
        </authorList>
    </citation>
    <scope>NUCLEOTIDE SEQUENCE [LARGE SCALE GENOMIC DNA]</scope>
    <source>
        <strain evidence="7 8">HO1-1</strain>
    </source>
</reference>
<dbReference type="InterPro" id="IPR002145">
    <property type="entry name" value="CopG"/>
</dbReference>
<evidence type="ECO:0000259" key="6">
    <source>
        <dbReference type="Pfam" id="PF08753"/>
    </source>
</evidence>
<dbReference type="RefSeq" id="WP_110369327.1">
    <property type="nucleotide sequence ID" value="NZ_CP029287.2"/>
</dbReference>
<keyword evidence="4" id="KW-0804">Transcription</keyword>
<evidence type="ECO:0000313" key="7">
    <source>
        <dbReference type="EMBL" id="AWR99717.1"/>
    </source>
</evidence>
<dbReference type="InterPro" id="IPR010985">
    <property type="entry name" value="Ribbon_hlx_hlx"/>
</dbReference>
<dbReference type="OrthoDB" id="25654at2157"/>
<evidence type="ECO:0000256" key="4">
    <source>
        <dbReference type="ARBA" id="ARBA00023163"/>
    </source>
</evidence>
<comment type="similarity">
    <text evidence="1">Belongs to the transcriptional regulatory CopG/NikR family.</text>
</comment>
<dbReference type="InterPro" id="IPR014864">
    <property type="entry name" value="TF_NikR_Ni-bd_C"/>
</dbReference>
<dbReference type="InterPro" id="IPR027271">
    <property type="entry name" value="Acetolactate_synth/TF_NikR_C"/>
</dbReference>
<dbReference type="InterPro" id="IPR045865">
    <property type="entry name" value="ACT-like_dom_sf"/>
</dbReference>
<organism evidence="7 8">
    <name type="scientific">Metallosphaera hakonensis JCM 8857 = DSM 7519</name>
    <dbReference type="NCBI Taxonomy" id="1293036"/>
    <lineage>
        <taxon>Archaea</taxon>
        <taxon>Thermoproteota</taxon>
        <taxon>Thermoprotei</taxon>
        <taxon>Sulfolobales</taxon>
        <taxon>Sulfolobaceae</taxon>
        <taxon>Metallosphaera</taxon>
    </lineage>
</organism>
<dbReference type="InterPro" id="IPR013321">
    <property type="entry name" value="Arc_rbn_hlx_hlx"/>
</dbReference>
<keyword evidence="2" id="KW-0805">Transcription regulation</keyword>